<dbReference type="AlphaFoldDB" id="A0ABD6C509"/>
<accession>A0ABD6C509</accession>
<dbReference type="EMBL" id="JBHUDB010000021">
    <property type="protein sequence ID" value="MFD1572063.1"/>
    <property type="molecule type" value="Genomic_DNA"/>
</dbReference>
<reference evidence="1 2" key="1">
    <citation type="journal article" date="2019" name="Int. J. Syst. Evol. Microbiol.">
        <title>The Global Catalogue of Microorganisms (GCM) 10K type strain sequencing project: providing services to taxonomists for standard genome sequencing and annotation.</title>
        <authorList>
            <consortium name="The Broad Institute Genomics Platform"/>
            <consortium name="The Broad Institute Genome Sequencing Center for Infectious Disease"/>
            <person name="Wu L."/>
            <person name="Ma J."/>
        </authorList>
    </citation>
    <scope>NUCLEOTIDE SEQUENCE [LARGE SCALE GENOMIC DNA]</scope>
    <source>
        <strain evidence="1 2">CGMCC 1.12689</strain>
    </source>
</reference>
<dbReference type="RefSeq" id="WP_256419406.1">
    <property type="nucleotide sequence ID" value="NZ_JANHDL010000019.1"/>
</dbReference>
<proteinExistence type="predicted"/>
<name>A0ABD6C509_9EURY</name>
<gene>
    <name evidence="1" type="ORF">ACFR9T_16005</name>
</gene>
<organism evidence="1 2">
    <name type="scientific">Halorubrum laminariae</name>
    <dbReference type="NCBI Taxonomy" id="1433523"/>
    <lineage>
        <taxon>Archaea</taxon>
        <taxon>Methanobacteriati</taxon>
        <taxon>Methanobacteriota</taxon>
        <taxon>Stenosarchaea group</taxon>
        <taxon>Halobacteria</taxon>
        <taxon>Halobacteriales</taxon>
        <taxon>Haloferacaceae</taxon>
        <taxon>Halorubrum</taxon>
    </lineage>
</organism>
<keyword evidence="2" id="KW-1185">Reference proteome</keyword>
<comment type="caution">
    <text evidence="1">The sequence shown here is derived from an EMBL/GenBank/DDBJ whole genome shotgun (WGS) entry which is preliminary data.</text>
</comment>
<protein>
    <submittedName>
        <fullName evidence="1">Uncharacterized protein</fullName>
    </submittedName>
</protein>
<sequence length="40" mass="4476">MSLLGDEIAVEEVVECLTETAVFDRRGVVVVERLLQARTE</sequence>
<evidence type="ECO:0000313" key="1">
    <source>
        <dbReference type="EMBL" id="MFD1572063.1"/>
    </source>
</evidence>
<evidence type="ECO:0000313" key="2">
    <source>
        <dbReference type="Proteomes" id="UP001597185"/>
    </source>
</evidence>
<dbReference type="Proteomes" id="UP001597185">
    <property type="component" value="Unassembled WGS sequence"/>
</dbReference>